<evidence type="ECO:0000313" key="2">
    <source>
        <dbReference type="EMBL" id="KAJ8780591.1"/>
    </source>
</evidence>
<feature type="region of interest" description="Disordered" evidence="1">
    <location>
        <begin position="233"/>
        <end position="364"/>
    </location>
</feature>
<sequence length="558" mass="59492">MKTRSLSQRLGHGSLRDRGETDAPPAPFSRSAAECSGDGAARDLGLTRHRARDTPVSGTRMEVSPFTSRIASQAGRRPGADGGRPAATPAPARDRRGQSVQMTERQFQVPRSNGACRHAGPFNQARPLSSSPRKRAYTEGPSPPKNRAPTTALTSFARRPLHRLGPDLSVSCLGPRAVGNAWELNTNQLSRANWKRGETLTPGRAGERACTGQFTNQALRRPVLTAAASVPLTGGLSVGRQPCNHPNPQAGRREDEPPRSPGRPAVTEIGFRARKLQAGPHERGRGGDGPCGGPAPPARRSGRLRQGGRAAEAPAQARGACSPLPVVARAPPPRSGSPCSRPEQGAGEWGPRRRVAPRQDQTHPDCRRCRRYRRRLCFQDGRSKGRGHPRFRFRGAVSFGWGGGATALGGRADVACVSLPPPAPGSGNSRRMGSGLQPRGAGLEPFCASGQPARALWLILRPQSCPAGGPGESQRPQRTGAPHPARSPPHDPRPYAGRQVLLEGDPRGAGVSPARLLWDADPPTGPLSKHRPSADWRAQFLCPFNRRAREALCVPGPQ</sequence>
<feature type="compositionally biased region" description="Low complexity" evidence="1">
    <location>
        <begin position="307"/>
        <end position="329"/>
    </location>
</feature>
<feature type="region of interest" description="Disordered" evidence="1">
    <location>
        <begin position="464"/>
        <end position="533"/>
    </location>
</feature>
<keyword evidence="3" id="KW-1185">Reference proteome</keyword>
<name>A0AB34GP62_ESCRO</name>
<dbReference type="Proteomes" id="UP001159641">
    <property type="component" value="Unassembled WGS sequence"/>
</dbReference>
<evidence type="ECO:0000256" key="1">
    <source>
        <dbReference type="SAM" id="MobiDB-lite"/>
    </source>
</evidence>
<dbReference type="EMBL" id="JAIQCJ010002152">
    <property type="protein sequence ID" value="KAJ8780591.1"/>
    <property type="molecule type" value="Genomic_DNA"/>
</dbReference>
<feature type="compositionally biased region" description="Polar residues" evidence="1">
    <location>
        <begin position="98"/>
        <end position="111"/>
    </location>
</feature>
<proteinExistence type="predicted"/>
<organism evidence="2 3">
    <name type="scientific">Eschrichtius robustus</name>
    <name type="common">California gray whale</name>
    <name type="synonym">Eschrichtius gibbosus</name>
    <dbReference type="NCBI Taxonomy" id="9764"/>
    <lineage>
        <taxon>Eukaryota</taxon>
        <taxon>Metazoa</taxon>
        <taxon>Chordata</taxon>
        <taxon>Craniata</taxon>
        <taxon>Vertebrata</taxon>
        <taxon>Euteleostomi</taxon>
        <taxon>Mammalia</taxon>
        <taxon>Eutheria</taxon>
        <taxon>Laurasiatheria</taxon>
        <taxon>Artiodactyla</taxon>
        <taxon>Whippomorpha</taxon>
        <taxon>Cetacea</taxon>
        <taxon>Mysticeti</taxon>
        <taxon>Eschrichtiidae</taxon>
        <taxon>Eschrichtius</taxon>
    </lineage>
</organism>
<dbReference type="AlphaFoldDB" id="A0AB34GP62"/>
<evidence type="ECO:0000313" key="3">
    <source>
        <dbReference type="Proteomes" id="UP001159641"/>
    </source>
</evidence>
<comment type="caution">
    <text evidence="2">The sequence shown here is derived from an EMBL/GenBank/DDBJ whole genome shotgun (WGS) entry which is preliminary data.</text>
</comment>
<reference evidence="2 3" key="1">
    <citation type="submission" date="2022-11" db="EMBL/GenBank/DDBJ databases">
        <title>Whole genome sequence of Eschrichtius robustus ER-17-0199.</title>
        <authorList>
            <person name="Bruniche-Olsen A."/>
            <person name="Black A.N."/>
            <person name="Fields C.J."/>
            <person name="Walden K."/>
            <person name="Dewoody J.A."/>
        </authorList>
    </citation>
    <scope>NUCLEOTIDE SEQUENCE [LARGE SCALE GENOMIC DNA]</scope>
    <source>
        <strain evidence="2">ER-17-0199</strain>
        <tissue evidence="2">Blubber</tissue>
    </source>
</reference>
<protein>
    <recommendedName>
        <fullName evidence="4">Collagen alpha-1(I) chain-like</fullName>
    </recommendedName>
</protein>
<feature type="region of interest" description="Disordered" evidence="1">
    <location>
        <begin position="1"/>
        <end position="150"/>
    </location>
</feature>
<accession>A0AB34GP62</accession>
<evidence type="ECO:0008006" key="4">
    <source>
        <dbReference type="Google" id="ProtNLM"/>
    </source>
</evidence>
<gene>
    <name evidence="2" type="ORF">J1605_000634</name>
</gene>